<dbReference type="OrthoDB" id="9795979at2"/>
<feature type="binding site" evidence="8">
    <location>
        <position position="243"/>
    </location>
    <ligand>
        <name>substrate</name>
    </ligand>
</feature>
<evidence type="ECO:0000256" key="4">
    <source>
        <dbReference type="ARBA" id="ARBA00022960"/>
    </source>
</evidence>
<keyword evidence="12" id="KW-1185">Reference proteome</keyword>
<dbReference type="Gene3D" id="3.40.710.10">
    <property type="entry name" value="DD-peptidase/beta-lactamase superfamily"/>
    <property type="match status" value="1"/>
</dbReference>
<dbReference type="GO" id="GO:0009002">
    <property type="term" value="F:serine-type D-Ala-D-Ala carboxypeptidase activity"/>
    <property type="evidence" value="ECO:0007669"/>
    <property type="project" value="UniProtKB-EC"/>
</dbReference>
<evidence type="ECO:0000256" key="3">
    <source>
        <dbReference type="ARBA" id="ARBA00022801"/>
    </source>
</evidence>
<dbReference type="Proteomes" id="UP000052022">
    <property type="component" value="Unassembled WGS sequence"/>
</dbReference>
<evidence type="ECO:0000259" key="10">
    <source>
        <dbReference type="Pfam" id="PF00768"/>
    </source>
</evidence>
<evidence type="ECO:0000256" key="1">
    <source>
        <dbReference type="ARBA" id="ARBA00007164"/>
    </source>
</evidence>
<keyword evidence="11" id="KW-0645">Protease</keyword>
<dbReference type="STRING" id="928856.SAMN04488049_10349"/>
<gene>
    <name evidence="11" type="primary">dacF</name>
    <name evidence="11" type="ORF">TRM7557_00733</name>
</gene>
<keyword evidence="4" id="KW-0133">Cell shape</keyword>
<feature type="active site" description="Acyl-ester intermediate" evidence="7">
    <location>
        <position position="80"/>
    </location>
</feature>
<keyword evidence="11" id="KW-0121">Carboxypeptidase</keyword>
<reference evidence="11 12" key="1">
    <citation type="submission" date="2015-09" db="EMBL/GenBank/DDBJ databases">
        <authorList>
            <consortium name="Swine Surveillance"/>
        </authorList>
    </citation>
    <scope>NUCLEOTIDE SEQUENCE [LARGE SCALE GENOMIC DNA]</scope>
    <source>
        <strain evidence="11 12">CECT 7557</strain>
    </source>
</reference>
<evidence type="ECO:0000256" key="2">
    <source>
        <dbReference type="ARBA" id="ARBA00022729"/>
    </source>
</evidence>
<dbReference type="EMBL" id="CYSD01000012">
    <property type="protein sequence ID" value="CUH76141.1"/>
    <property type="molecule type" value="Genomic_DNA"/>
</dbReference>
<keyword evidence="6" id="KW-0961">Cell wall biogenesis/degradation</keyword>
<dbReference type="InterPro" id="IPR012338">
    <property type="entry name" value="Beta-lactam/transpept-like"/>
</dbReference>
<proteinExistence type="inferred from homology"/>
<feature type="active site" evidence="7">
    <location>
        <position position="140"/>
    </location>
</feature>
<feature type="active site" description="Proton acceptor" evidence="7">
    <location>
        <position position="83"/>
    </location>
</feature>
<dbReference type="InterPro" id="IPR001967">
    <property type="entry name" value="Peptidase_S11_N"/>
</dbReference>
<dbReference type="EC" id="3.4.16.4" evidence="11"/>
<comment type="similarity">
    <text evidence="1 9">Belongs to the peptidase S11 family.</text>
</comment>
<evidence type="ECO:0000256" key="5">
    <source>
        <dbReference type="ARBA" id="ARBA00022984"/>
    </source>
</evidence>
<dbReference type="GO" id="GO:0071555">
    <property type="term" value="P:cell wall organization"/>
    <property type="evidence" value="ECO:0007669"/>
    <property type="project" value="UniProtKB-KW"/>
</dbReference>
<evidence type="ECO:0000256" key="8">
    <source>
        <dbReference type="PIRSR" id="PIRSR618044-2"/>
    </source>
</evidence>
<dbReference type="PANTHER" id="PTHR21581">
    <property type="entry name" value="D-ALANYL-D-ALANINE CARBOXYPEPTIDASE"/>
    <property type="match status" value="1"/>
</dbReference>
<dbReference type="InterPro" id="IPR018044">
    <property type="entry name" value="Peptidase_S11"/>
</dbReference>
<dbReference type="PRINTS" id="PR00725">
    <property type="entry name" value="DADACBPTASE1"/>
</dbReference>
<keyword evidence="3 11" id="KW-0378">Hydrolase</keyword>
<accession>A0A0P1GJ14</accession>
<name>A0A0P1GJ14_9RHOB</name>
<dbReference type="AlphaFoldDB" id="A0A0P1GJ14"/>
<dbReference type="GO" id="GO:0008360">
    <property type="term" value="P:regulation of cell shape"/>
    <property type="evidence" value="ECO:0007669"/>
    <property type="project" value="UniProtKB-KW"/>
</dbReference>
<keyword evidence="2" id="KW-0732">Signal</keyword>
<feature type="domain" description="Peptidase S11 D-alanyl-D-alanine carboxypeptidase A N-terminal" evidence="10">
    <location>
        <begin position="54"/>
        <end position="273"/>
    </location>
</feature>
<dbReference type="GO" id="GO:0009252">
    <property type="term" value="P:peptidoglycan biosynthetic process"/>
    <property type="evidence" value="ECO:0007669"/>
    <property type="project" value="UniProtKB-KW"/>
</dbReference>
<sequence>MAKIAQGSHSRSPDTFIGPRNMAVAMRRSGAALLLGLTLLVAALTPSFSIAAPYAAMVMDARTGKVLHSRNADTRLHPASLTKMMTLYIAFEAVRNGEISLDKKITISRNAAAEPPSELGLRTGQKIALRYLLRAAAVKSANDAATAIGEAISGSEAAFARRMTRTAKSLGMTRTTFKNAHGLTAKGHQSTARDMTILGRHILYDYPEYYNLFSRTSTDAGLKVVYNTNRRLLGSYRGADGIKTGYTRAAGYNLVASAKRGNERIIATVFGGKSTPSRNAKVAELLDLGFRRAPSYAKLRKPALPRYTGNKDLQVAAADPKPKLQTGPLKTTIRPRMRPSSLLVAAAQPAPQDPELQNSINSLLAEVSADTSAEDATEIEQLSVSAQDITAPDSAPRPIIDLRPRRETAVATAVAAAQEGTAAADTAVSAAAQTPAVLARYSGPRPRMRPTDLATRTAEVAPEEPVLVTRISTSGGRYWGINVGRYASRYQAEKVLLRTALSEMETLDGSLRKVVQSPRGFDAHFLGMTQEGAESACSRLRARNVSCDTLGPS</sequence>
<evidence type="ECO:0000256" key="7">
    <source>
        <dbReference type="PIRSR" id="PIRSR618044-1"/>
    </source>
</evidence>
<evidence type="ECO:0000313" key="12">
    <source>
        <dbReference type="Proteomes" id="UP000052022"/>
    </source>
</evidence>
<organism evidence="11 12">
    <name type="scientific">Tritonibacter multivorans</name>
    <dbReference type="NCBI Taxonomy" id="928856"/>
    <lineage>
        <taxon>Bacteria</taxon>
        <taxon>Pseudomonadati</taxon>
        <taxon>Pseudomonadota</taxon>
        <taxon>Alphaproteobacteria</taxon>
        <taxon>Rhodobacterales</taxon>
        <taxon>Paracoccaceae</taxon>
        <taxon>Tritonibacter</taxon>
    </lineage>
</organism>
<evidence type="ECO:0000256" key="6">
    <source>
        <dbReference type="ARBA" id="ARBA00023316"/>
    </source>
</evidence>
<protein>
    <submittedName>
        <fullName evidence="11">D-alanyl-D-alanine carboxypeptidase DacF</fullName>
        <ecNumber evidence="11">3.4.16.4</ecNumber>
    </submittedName>
</protein>
<dbReference type="PANTHER" id="PTHR21581:SF6">
    <property type="entry name" value="TRAFFICKING PROTEIN PARTICLE COMPLEX SUBUNIT 12"/>
    <property type="match status" value="1"/>
</dbReference>
<keyword evidence="5" id="KW-0573">Peptidoglycan synthesis</keyword>
<evidence type="ECO:0000313" key="11">
    <source>
        <dbReference type="EMBL" id="CUH76141.1"/>
    </source>
</evidence>
<dbReference type="GO" id="GO:0006508">
    <property type="term" value="P:proteolysis"/>
    <property type="evidence" value="ECO:0007669"/>
    <property type="project" value="InterPro"/>
</dbReference>
<dbReference type="SUPFAM" id="SSF56601">
    <property type="entry name" value="beta-lactamase/transpeptidase-like"/>
    <property type="match status" value="1"/>
</dbReference>
<evidence type="ECO:0000256" key="9">
    <source>
        <dbReference type="RuleBase" id="RU004016"/>
    </source>
</evidence>
<dbReference type="Pfam" id="PF00768">
    <property type="entry name" value="Peptidase_S11"/>
    <property type="match status" value="1"/>
</dbReference>